<evidence type="ECO:0000256" key="3">
    <source>
        <dbReference type="SAM" id="MobiDB-lite"/>
    </source>
</evidence>
<proteinExistence type="inferred from homology"/>
<evidence type="ECO:0000256" key="2">
    <source>
        <dbReference type="ARBA" id="ARBA00022448"/>
    </source>
</evidence>
<dbReference type="EMBL" id="JADYTN010000001">
    <property type="protein sequence ID" value="MCF2562645.1"/>
    <property type="molecule type" value="Genomic_DNA"/>
</dbReference>
<dbReference type="InterPro" id="IPR051909">
    <property type="entry name" value="MFP_Cation_Efflux"/>
</dbReference>
<dbReference type="InterPro" id="IPR058792">
    <property type="entry name" value="Beta-barrel_RND_2"/>
</dbReference>
<dbReference type="Gene3D" id="2.40.420.20">
    <property type="match status" value="1"/>
</dbReference>
<name>A0ABS9CDK2_9BACT</name>
<dbReference type="Pfam" id="PF25973">
    <property type="entry name" value="BSH_CzcB"/>
    <property type="match status" value="1"/>
</dbReference>
<dbReference type="SUPFAM" id="SSF111369">
    <property type="entry name" value="HlyD-like secretion proteins"/>
    <property type="match status" value="1"/>
</dbReference>
<keyword evidence="2" id="KW-0813">Transport</keyword>
<feature type="domain" description="CzcB-like barrel-sandwich hybrid" evidence="5">
    <location>
        <begin position="97"/>
        <end position="239"/>
    </location>
</feature>
<dbReference type="Proteomes" id="UP001200470">
    <property type="component" value="Unassembled WGS sequence"/>
</dbReference>
<comment type="caution">
    <text evidence="6">The sequence shown here is derived from an EMBL/GenBank/DDBJ whole genome shotgun (WGS) entry which is preliminary data.</text>
</comment>
<evidence type="ECO:0000313" key="7">
    <source>
        <dbReference type="Proteomes" id="UP001200470"/>
    </source>
</evidence>
<keyword evidence="7" id="KW-1185">Reference proteome</keyword>
<comment type="similarity">
    <text evidence="1">Belongs to the membrane fusion protein (MFP) (TC 8.A.1) family.</text>
</comment>
<dbReference type="Pfam" id="PF25954">
    <property type="entry name" value="Beta-barrel_RND_2"/>
    <property type="match status" value="1"/>
</dbReference>
<dbReference type="Gene3D" id="2.40.50.100">
    <property type="match status" value="1"/>
</dbReference>
<dbReference type="Gene3D" id="2.40.30.170">
    <property type="match status" value="1"/>
</dbReference>
<gene>
    <name evidence="6" type="ORF">I6E12_00745</name>
</gene>
<evidence type="ECO:0000259" key="5">
    <source>
        <dbReference type="Pfam" id="PF25973"/>
    </source>
</evidence>
<reference evidence="6 7" key="1">
    <citation type="submission" date="2020-12" db="EMBL/GenBank/DDBJ databases">
        <title>Whole genome sequences of gut porcine anaerobes.</title>
        <authorList>
            <person name="Kubasova T."/>
            <person name="Jahodarova E."/>
            <person name="Rychlik I."/>
        </authorList>
    </citation>
    <scope>NUCLEOTIDE SEQUENCE [LARGE SCALE GENOMIC DNA]</scope>
    <source>
        <strain evidence="6 7">An925</strain>
    </source>
</reference>
<feature type="region of interest" description="Disordered" evidence="3">
    <location>
        <begin position="31"/>
        <end position="50"/>
    </location>
</feature>
<dbReference type="InterPro" id="IPR058647">
    <property type="entry name" value="BSH_CzcB-like"/>
</dbReference>
<feature type="domain" description="CusB-like beta-barrel" evidence="4">
    <location>
        <begin position="249"/>
        <end position="321"/>
    </location>
</feature>
<evidence type="ECO:0000259" key="4">
    <source>
        <dbReference type="Pfam" id="PF25954"/>
    </source>
</evidence>
<dbReference type="InterPro" id="IPR006143">
    <property type="entry name" value="RND_pump_MFP"/>
</dbReference>
<dbReference type="RefSeq" id="WP_301637260.1">
    <property type="nucleotide sequence ID" value="NZ_JADYTN010000001.1"/>
</dbReference>
<evidence type="ECO:0000313" key="6">
    <source>
        <dbReference type="EMBL" id="MCF2562645.1"/>
    </source>
</evidence>
<dbReference type="NCBIfam" id="TIGR01730">
    <property type="entry name" value="RND_mfp"/>
    <property type="match status" value="1"/>
</dbReference>
<protein>
    <submittedName>
        <fullName evidence="6">Efflux RND transporter periplasmic adaptor subunit</fullName>
    </submittedName>
</protein>
<organism evidence="6 7">
    <name type="scientific">Xylanibacter brevis</name>
    <dbReference type="NCBI Taxonomy" id="83231"/>
    <lineage>
        <taxon>Bacteria</taxon>
        <taxon>Pseudomonadati</taxon>
        <taxon>Bacteroidota</taxon>
        <taxon>Bacteroidia</taxon>
        <taxon>Bacteroidales</taxon>
        <taxon>Prevotellaceae</taxon>
        <taxon>Xylanibacter</taxon>
    </lineage>
</organism>
<dbReference type="PANTHER" id="PTHR30097">
    <property type="entry name" value="CATION EFFLUX SYSTEM PROTEIN CUSB"/>
    <property type="match status" value="1"/>
</dbReference>
<sequence length="406" mass="44535">MKDNIKRLAIVIAATLVAVGGFTLLSHGDDDHHDAHAGHSQAEDEHHDEEQDFKNIPLTAKQIATIDLKTDSVQHRELDATIRVNGSIVLRPQSMGNVASLMGGVVKNILVKNGQHVTKGQVVATIENTDVVTLQREYYAAYKECEMAQIEKQRQETLAQQGAGVQKNRQQAERNYQVAHATMIGIGRQLQQMGISTHAVGRGQFTTTFPLRAPISGTVCQLNAPLGSYADMQTPLMTIRNNDQVECDLNVFEKDLQKVNKGDRVLLALTNQPGIEVSGQVYGINDYFNDGTKSVAVHVKLDGNAKARLIDGMFVTGRIATGRQRCKALPSKAIVNTEGKTYIFALDKKGKNGDCVFSRHEVTTGVTDSGYTEVELCKHIQDGQQIVTENVFYLASLIGEHGEHNH</sequence>
<accession>A0ABS9CDK2</accession>
<evidence type="ECO:0000256" key="1">
    <source>
        <dbReference type="ARBA" id="ARBA00009477"/>
    </source>
</evidence>
<dbReference type="PANTHER" id="PTHR30097:SF4">
    <property type="entry name" value="SLR6042 PROTEIN"/>
    <property type="match status" value="1"/>
</dbReference>